<keyword evidence="4" id="KW-0961">Cell wall biogenesis/degradation</keyword>
<dbReference type="CDD" id="cd06583">
    <property type="entry name" value="PGRP"/>
    <property type="match status" value="1"/>
</dbReference>
<dbReference type="Gene3D" id="3.40.80.10">
    <property type="entry name" value="Peptidoglycan recognition protein-like"/>
    <property type="match status" value="1"/>
</dbReference>
<evidence type="ECO:0000256" key="4">
    <source>
        <dbReference type="ARBA" id="ARBA00023316"/>
    </source>
</evidence>
<evidence type="ECO:0000256" key="1">
    <source>
        <dbReference type="ARBA" id="ARBA00001561"/>
    </source>
</evidence>
<dbReference type="SUPFAM" id="SSF55846">
    <property type="entry name" value="N-acetylmuramoyl-L-alanine amidase-like"/>
    <property type="match status" value="1"/>
</dbReference>
<keyword evidence="3" id="KW-0378">Hydrolase</keyword>
<dbReference type="GO" id="GO:0009253">
    <property type="term" value="P:peptidoglycan catabolic process"/>
    <property type="evidence" value="ECO:0007669"/>
    <property type="project" value="InterPro"/>
</dbReference>
<evidence type="ECO:0000313" key="6">
    <source>
        <dbReference type="EMBL" id="AZN43351.1"/>
    </source>
</evidence>
<feature type="domain" description="N-acetylmuramoyl-L-alanine amidase" evidence="5">
    <location>
        <begin position="28"/>
        <end position="171"/>
    </location>
</feature>
<proteinExistence type="predicted"/>
<dbReference type="InterPro" id="IPR036505">
    <property type="entry name" value="Amidase/PGRP_sf"/>
</dbReference>
<dbReference type="GO" id="GO:0008745">
    <property type="term" value="F:N-acetylmuramoyl-L-alanine amidase activity"/>
    <property type="evidence" value="ECO:0007669"/>
    <property type="project" value="UniProtKB-EC"/>
</dbReference>
<dbReference type="GO" id="GO:0009254">
    <property type="term" value="P:peptidoglycan turnover"/>
    <property type="evidence" value="ECO:0007669"/>
    <property type="project" value="TreeGrafter"/>
</dbReference>
<gene>
    <name evidence="6" type="ORF">EJC50_29420</name>
</gene>
<dbReference type="InterPro" id="IPR002502">
    <property type="entry name" value="Amidase_domain"/>
</dbReference>
<accession>A0A3S9ACE9</accession>
<comment type="catalytic activity">
    <reaction evidence="1">
        <text>Hydrolyzes the link between N-acetylmuramoyl residues and L-amino acid residues in certain cell-wall glycopeptides.</text>
        <dbReference type="EC" id="3.5.1.28"/>
    </reaction>
</comment>
<dbReference type="Proteomes" id="UP000272528">
    <property type="component" value="Chromosome"/>
</dbReference>
<dbReference type="EC" id="3.5.1.28" evidence="2"/>
<reference evidence="7" key="1">
    <citation type="submission" date="2018-12" db="EMBL/GenBank/DDBJ databases">
        <title>Genome sequence of Peanibacillus sp.</title>
        <authorList>
            <person name="Subramani G."/>
            <person name="Srinivasan S."/>
            <person name="Kim M.K."/>
        </authorList>
    </citation>
    <scope>NUCLEOTIDE SEQUENCE [LARGE SCALE GENOMIC DNA]</scope>
    <source>
        <strain evidence="7">18JY67-1</strain>
    </source>
</reference>
<dbReference type="PANTHER" id="PTHR30417:SF1">
    <property type="entry name" value="N-ACETYLMURAMOYL-L-ALANINE AMIDASE AMID"/>
    <property type="match status" value="1"/>
</dbReference>
<dbReference type="EMBL" id="CP034437">
    <property type="protein sequence ID" value="AZN43351.1"/>
    <property type="molecule type" value="Genomic_DNA"/>
</dbReference>
<sequence length="252" mass="28345">MIEMKWLGDKVPNYSSRTRNGRAYVPIVIVNHISAGTLSSMDAWFRNPAAQSSSHFGIGRDGVIHQYVRLENAAWTQGILPEAFSRATAPIIQLMGVNPNLYCISIEHEGYANAGADGSLTEEQFWFLCWLHKYIQSEVERIWKQHIRFGPDTVLGHYQIDPVRKPFCPGPAFPWARLYSELAIAEGMDLEHYEERVHYQLGEASRFAAAFAIVERVCDLGNKLTDAKWGSAAEAKLLLLSPCMPLISYQGT</sequence>
<name>A0A3S9ACE9_9BACL</name>
<dbReference type="OrthoDB" id="9794294at2"/>
<evidence type="ECO:0000259" key="5">
    <source>
        <dbReference type="Pfam" id="PF01510"/>
    </source>
</evidence>
<evidence type="ECO:0000256" key="3">
    <source>
        <dbReference type="ARBA" id="ARBA00022801"/>
    </source>
</evidence>
<protein>
    <recommendedName>
        <fullName evidence="2">N-acetylmuramoyl-L-alanine amidase</fullName>
        <ecNumber evidence="2">3.5.1.28</ecNumber>
    </recommendedName>
</protein>
<dbReference type="PANTHER" id="PTHR30417">
    <property type="entry name" value="N-ACETYLMURAMOYL-L-ALANINE AMIDASE AMID"/>
    <property type="match status" value="1"/>
</dbReference>
<dbReference type="AlphaFoldDB" id="A0A3S9ACE9"/>
<dbReference type="GO" id="GO:0071555">
    <property type="term" value="P:cell wall organization"/>
    <property type="evidence" value="ECO:0007669"/>
    <property type="project" value="UniProtKB-KW"/>
</dbReference>
<keyword evidence="7" id="KW-1185">Reference proteome</keyword>
<evidence type="ECO:0000256" key="2">
    <source>
        <dbReference type="ARBA" id="ARBA00011901"/>
    </source>
</evidence>
<dbReference type="InterPro" id="IPR051206">
    <property type="entry name" value="NAMLAA_amidase_2"/>
</dbReference>
<evidence type="ECO:0000313" key="7">
    <source>
        <dbReference type="Proteomes" id="UP000272528"/>
    </source>
</evidence>
<organism evidence="6 7">
    <name type="scientific">Paenibacillus albus</name>
    <dbReference type="NCBI Taxonomy" id="2495582"/>
    <lineage>
        <taxon>Bacteria</taxon>
        <taxon>Bacillati</taxon>
        <taxon>Bacillota</taxon>
        <taxon>Bacilli</taxon>
        <taxon>Bacillales</taxon>
        <taxon>Paenibacillaceae</taxon>
        <taxon>Paenibacillus</taxon>
    </lineage>
</organism>
<dbReference type="Pfam" id="PF01510">
    <property type="entry name" value="Amidase_2"/>
    <property type="match status" value="1"/>
</dbReference>
<dbReference type="KEGG" id="palb:EJC50_29420"/>